<dbReference type="InParanoid" id="E8QXZ7"/>
<evidence type="ECO:0000256" key="3">
    <source>
        <dbReference type="ARBA" id="ARBA00022679"/>
    </source>
</evidence>
<feature type="domain" description="Nucleotidyl transferase" evidence="8">
    <location>
        <begin position="7"/>
        <end position="283"/>
    </location>
</feature>
<dbReference type="Proteomes" id="UP000008631">
    <property type="component" value="Chromosome"/>
</dbReference>
<dbReference type="SUPFAM" id="SSF53448">
    <property type="entry name" value="Nucleotide-diphospho-sugar transferases"/>
    <property type="match status" value="1"/>
</dbReference>
<dbReference type="EMBL" id="CP002353">
    <property type="protein sequence ID" value="ADV60976.1"/>
    <property type="molecule type" value="Genomic_DNA"/>
</dbReference>
<dbReference type="Pfam" id="PF00483">
    <property type="entry name" value="NTP_transferase"/>
    <property type="match status" value="1"/>
</dbReference>
<gene>
    <name evidence="10" type="ordered locus">Isop_0381</name>
</gene>
<evidence type="ECO:0000256" key="5">
    <source>
        <dbReference type="ARBA" id="ARBA00022741"/>
    </source>
</evidence>
<evidence type="ECO:0000259" key="8">
    <source>
        <dbReference type="Pfam" id="PF00483"/>
    </source>
</evidence>
<dbReference type="InterPro" id="IPR051161">
    <property type="entry name" value="Mannose-6P_isomerase_type2"/>
</dbReference>
<feature type="domain" description="MannoseP isomerase/GMP-like beta-helix" evidence="9">
    <location>
        <begin position="303"/>
        <end position="353"/>
    </location>
</feature>
<dbReference type="AlphaFoldDB" id="E8QXZ7"/>
<evidence type="ECO:0000256" key="7">
    <source>
        <dbReference type="ARBA" id="ARBA00047343"/>
    </source>
</evidence>
<proteinExistence type="inferred from homology"/>
<evidence type="ECO:0000256" key="2">
    <source>
        <dbReference type="ARBA" id="ARBA00012387"/>
    </source>
</evidence>
<keyword evidence="11" id="KW-1185">Reference proteome</keyword>
<dbReference type="KEGG" id="ipa:Isop_0381"/>
<evidence type="ECO:0000256" key="4">
    <source>
        <dbReference type="ARBA" id="ARBA00022695"/>
    </source>
</evidence>
<evidence type="ECO:0000256" key="1">
    <source>
        <dbReference type="ARBA" id="ARBA00006115"/>
    </source>
</evidence>
<evidence type="ECO:0000313" key="11">
    <source>
        <dbReference type="Proteomes" id="UP000008631"/>
    </source>
</evidence>
<dbReference type="GO" id="GO:0004475">
    <property type="term" value="F:mannose-1-phosphate guanylyltransferase (GTP) activity"/>
    <property type="evidence" value="ECO:0007669"/>
    <property type="project" value="UniProtKB-EC"/>
</dbReference>
<dbReference type="Gene3D" id="3.90.550.10">
    <property type="entry name" value="Spore Coat Polysaccharide Biosynthesis Protein SpsA, Chain A"/>
    <property type="match status" value="1"/>
</dbReference>
<dbReference type="CDD" id="cd02509">
    <property type="entry name" value="GDP-M1P_Guanylyltransferase"/>
    <property type="match status" value="1"/>
</dbReference>
<evidence type="ECO:0000256" key="6">
    <source>
        <dbReference type="ARBA" id="ARBA00023134"/>
    </source>
</evidence>
<keyword evidence="5" id="KW-0547">Nucleotide-binding</keyword>
<reference key="1">
    <citation type="submission" date="2010-11" db="EMBL/GenBank/DDBJ databases">
        <title>The complete sequence of chromosome of Isophaera pallida ATCC 43644.</title>
        <authorList>
            <consortium name="US DOE Joint Genome Institute (JGI-PGF)"/>
            <person name="Lucas S."/>
            <person name="Copeland A."/>
            <person name="Lapidus A."/>
            <person name="Bruce D."/>
            <person name="Goodwin L."/>
            <person name="Pitluck S."/>
            <person name="Kyrpides N."/>
            <person name="Mavromatis K."/>
            <person name="Pagani I."/>
            <person name="Ivanova N."/>
            <person name="Saunders E."/>
            <person name="Brettin T."/>
            <person name="Detter J.C."/>
            <person name="Han C."/>
            <person name="Tapia R."/>
            <person name="Land M."/>
            <person name="Hauser L."/>
            <person name="Markowitz V."/>
            <person name="Cheng J.-F."/>
            <person name="Hugenholtz P."/>
            <person name="Woyke T."/>
            <person name="Wu D."/>
            <person name="Eisen J.A."/>
        </authorList>
    </citation>
    <scope>NUCLEOTIDE SEQUENCE</scope>
    <source>
        <strain>ATCC 43644</strain>
    </source>
</reference>
<dbReference type="PANTHER" id="PTHR46390:SF1">
    <property type="entry name" value="MANNOSE-1-PHOSPHATE GUANYLYLTRANSFERASE"/>
    <property type="match status" value="1"/>
</dbReference>
<dbReference type="HOGENOM" id="CLU_035527_0_1_0"/>
<keyword evidence="3 10" id="KW-0808">Transferase</keyword>
<dbReference type="PANTHER" id="PTHR46390">
    <property type="entry name" value="MANNOSE-1-PHOSPHATE GUANYLYLTRANSFERASE"/>
    <property type="match status" value="1"/>
</dbReference>
<comment type="catalytic activity">
    <reaction evidence="7">
        <text>alpha-D-mannose 1-phosphate + GTP + H(+) = GDP-alpha-D-mannose + diphosphate</text>
        <dbReference type="Rhea" id="RHEA:15229"/>
        <dbReference type="ChEBI" id="CHEBI:15378"/>
        <dbReference type="ChEBI" id="CHEBI:33019"/>
        <dbReference type="ChEBI" id="CHEBI:37565"/>
        <dbReference type="ChEBI" id="CHEBI:57527"/>
        <dbReference type="ChEBI" id="CHEBI:58409"/>
        <dbReference type="EC" id="2.7.7.13"/>
    </reaction>
</comment>
<evidence type="ECO:0000313" key="10">
    <source>
        <dbReference type="EMBL" id="ADV60976.1"/>
    </source>
</evidence>
<dbReference type="SUPFAM" id="SSF159283">
    <property type="entry name" value="Guanosine diphospho-D-mannose pyrophosphorylase/mannose-6-phosphate isomerase linker domain"/>
    <property type="match status" value="1"/>
</dbReference>
<protein>
    <recommendedName>
        <fullName evidence="2">mannose-1-phosphate guanylyltransferase</fullName>
        <ecNumber evidence="2">2.7.7.13</ecNumber>
    </recommendedName>
</protein>
<sequence length="362" mass="39370">MNARLHAVVMAGGSGTRFWPKSRRDRPKQLLRLYGATTMLQQTLDRVAPLTAPERTWIVTGIDQAEATRAQTPDLAPSQILAEPCPRDTAACVGLAARRIVQLDPEALMLVMPADHVIEPAEEFRRAARAAVALIAEDPRRLVTFGVPPTRPETGYGYMETGEEIGRPEGLAARRALTFREKPDRATAETFLASGRFVWNAGIFVWKAATILEEIARHQPDLAAGLDRLASDLGTDRQSHTLAEIFPTLPKLPIDKAVMERSQQVVVLETPYRWSDVGDWRALAGLGGLDDQGNVLQGPTHVVNTRDSVIIADEGNLVAVLGLSEVVVVQSGGATLVARKDALDNLKALVEELPKAGFPHVL</sequence>
<dbReference type="InterPro" id="IPR049577">
    <property type="entry name" value="GMPP_N"/>
</dbReference>
<evidence type="ECO:0000259" key="9">
    <source>
        <dbReference type="Pfam" id="PF22640"/>
    </source>
</evidence>
<dbReference type="InterPro" id="IPR054566">
    <property type="entry name" value="ManC/GMP-like_b-helix"/>
</dbReference>
<dbReference type="eggNOG" id="COG0836">
    <property type="taxonomic scope" value="Bacteria"/>
</dbReference>
<dbReference type="GO" id="GO:0005525">
    <property type="term" value="F:GTP binding"/>
    <property type="evidence" value="ECO:0007669"/>
    <property type="project" value="UniProtKB-KW"/>
</dbReference>
<dbReference type="InterPro" id="IPR029044">
    <property type="entry name" value="Nucleotide-diphossugar_trans"/>
</dbReference>
<reference evidence="10 11" key="2">
    <citation type="journal article" date="2011" name="Stand. Genomic Sci.">
        <title>Complete genome sequence of Isosphaera pallida type strain (IS1B).</title>
        <authorList>
            <consortium name="US DOE Joint Genome Institute (JGI-PGF)"/>
            <person name="Goker M."/>
            <person name="Cleland D."/>
            <person name="Saunders E."/>
            <person name="Lapidus A."/>
            <person name="Nolan M."/>
            <person name="Lucas S."/>
            <person name="Hammon N."/>
            <person name="Deshpande S."/>
            <person name="Cheng J.F."/>
            <person name="Tapia R."/>
            <person name="Han C."/>
            <person name="Goodwin L."/>
            <person name="Pitluck S."/>
            <person name="Liolios K."/>
            <person name="Pagani I."/>
            <person name="Ivanova N."/>
            <person name="Mavromatis K."/>
            <person name="Pati A."/>
            <person name="Chen A."/>
            <person name="Palaniappan K."/>
            <person name="Land M."/>
            <person name="Hauser L."/>
            <person name="Chang Y.J."/>
            <person name="Jeffries C.D."/>
            <person name="Detter J.C."/>
            <person name="Beck B."/>
            <person name="Woyke T."/>
            <person name="Bristow J."/>
            <person name="Eisen J.A."/>
            <person name="Markowitz V."/>
            <person name="Hugenholtz P."/>
            <person name="Kyrpides N.C."/>
            <person name="Klenk H.P."/>
        </authorList>
    </citation>
    <scope>NUCLEOTIDE SEQUENCE [LARGE SCALE GENOMIC DNA]</scope>
    <source>
        <strain evidence="11">ATCC 43644 / DSM 9630 / IS1B</strain>
    </source>
</reference>
<dbReference type="FunFam" id="3.90.550.10:FF:000046">
    <property type="entry name" value="Mannose-1-phosphate guanylyltransferase (GDP)"/>
    <property type="match status" value="1"/>
</dbReference>
<dbReference type="Pfam" id="PF22640">
    <property type="entry name" value="ManC_GMP_beta-helix"/>
    <property type="match status" value="1"/>
</dbReference>
<keyword evidence="6" id="KW-0342">GTP-binding</keyword>
<accession>E8QXZ7</accession>
<organism evidence="10 11">
    <name type="scientific">Isosphaera pallida (strain ATCC 43644 / DSM 9630 / IS1B)</name>
    <dbReference type="NCBI Taxonomy" id="575540"/>
    <lineage>
        <taxon>Bacteria</taxon>
        <taxon>Pseudomonadati</taxon>
        <taxon>Planctomycetota</taxon>
        <taxon>Planctomycetia</taxon>
        <taxon>Isosphaerales</taxon>
        <taxon>Isosphaeraceae</taxon>
        <taxon>Isosphaera</taxon>
    </lineage>
</organism>
<dbReference type="EC" id="2.7.7.13" evidence="2"/>
<dbReference type="GO" id="GO:0009298">
    <property type="term" value="P:GDP-mannose biosynthetic process"/>
    <property type="evidence" value="ECO:0007669"/>
    <property type="project" value="TreeGrafter"/>
</dbReference>
<dbReference type="OrthoDB" id="9806359at2"/>
<comment type="similarity">
    <text evidence="1">Belongs to the mannose-6-phosphate isomerase type 2 family.</text>
</comment>
<name>E8QXZ7_ISOPI</name>
<dbReference type="InterPro" id="IPR005835">
    <property type="entry name" value="NTP_transferase_dom"/>
</dbReference>
<dbReference type="RefSeq" id="WP_013563265.1">
    <property type="nucleotide sequence ID" value="NC_014962.1"/>
</dbReference>
<dbReference type="STRING" id="575540.Isop_0381"/>
<keyword evidence="4 10" id="KW-0548">Nucleotidyltransferase</keyword>
<dbReference type="FunCoup" id="E8QXZ7">
    <property type="interactions" value="150"/>
</dbReference>